<accession>A0A0A9CBP0</accession>
<reference evidence="1" key="1">
    <citation type="submission" date="2014-09" db="EMBL/GenBank/DDBJ databases">
        <authorList>
            <person name="Magalhaes I.L.F."/>
            <person name="Oliveira U."/>
            <person name="Santos F.R."/>
            <person name="Vidigal T.H.D.A."/>
            <person name="Brescovit A.D."/>
            <person name="Santos A.J."/>
        </authorList>
    </citation>
    <scope>NUCLEOTIDE SEQUENCE</scope>
    <source>
        <tissue evidence="1">Shoot tissue taken approximately 20 cm above the soil surface</tissue>
    </source>
</reference>
<sequence>MANLTLITYHWPELE</sequence>
<dbReference type="EMBL" id="GBRH01224191">
    <property type="protein sequence ID" value="JAD73704.1"/>
    <property type="molecule type" value="Transcribed_RNA"/>
</dbReference>
<protein>
    <submittedName>
        <fullName evidence="1">Uncharacterized protein</fullName>
    </submittedName>
</protein>
<organism evidence="1">
    <name type="scientific">Arundo donax</name>
    <name type="common">Giant reed</name>
    <name type="synonym">Donax arundinaceus</name>
    <dbReference type="NCBI Taxonomy" id="35708"/>
    <lineage>
        <taxon>Eukaryota</taxon>
        <taxon>Viridiplantae</taxon>
        <taxon>Streptophyta</taxon>
        <taxon>Embryophyta</taxon>
        <taxon>Tracheophyta</taxon>
        <taxon>Spermatophyta</taxon>
        <taxon>Magnoliopsida</taxon>
        <taxon>Liliopsida</taxon>
        <taxon>Poales</taxon>
        <taxon>Poaceae</taxon>
        <taxon>PACMAD clade</taxon>
        <taxon>Arundinoideae</taxon>
        <taxon>Arundineae</taxon>
        <taxon>Arundo</taxon>
    </lineage>
</organism>
<proteinExistence type="predicted"/>
<evidence type="ECO:0000313" key="1">
    <source>
        <dbReference type="EMBL" id="JAD73704.1"/>
    </source>
</evidence>
<name>A0A0A9CBP0_ARUDO</name>
<reference evidence="1" key="2">
    <citation type="journal article" date="2015" name="Data Brief">
        <title>Shoot transcriptome of the giant reed, Arundo donax.</title>
        <authorList>
            <person name="Barrero R.A."/>
            <person name="Guerrero F.D."/>
            <person name="Moolhuijzen P."/>
            <person name="Goolsby J.A."/>
            <person name="Tidwell J."/>
            <person name="Bellgard S.E."/>
            <person name="Bellgard M.I."/>
        </authorList>
    </citation>
    <scope>NUCLEOTIDE SEQUENCE</scope>
    <source>
        <tissue evidence="1">Shoot tissue taken approximately 20 cm above the soil surface</tissue>
    </source>
</reference>